<evidence type="ECO:0000256" key="1">
    <source>
        <dbReference type="SAM" id="Phobius"/>
    </source>
</evidence>
<sequence>MRVTKAFPPLDFLPTLAQWRRRDMRRQWRIWACVAVCGATASLVPIAWDLHQRREMQAQQMALRATNERLAAEVAAFDMTRRQLAELRAHRRSVVALVERRPAVAERLLDIMRACADGVRLSMVKTANAHLRIEGYATTQSRVRETQKRLRALPWVRKVTEVESSVVPESVRRQWADAQTQAGALNVRRFTLRIALKPVPTPVVLAGVSDLDGQTTEEVPHVR</sequence>
<name>A0A0E3U4U6_9BURK</name>
<protein>
    <recommendedName>
        <fullName evidence="4">Fimbrial protein</fullName>
    </recommendedName>
</protein>
<keyword evidence="1" id="KW-0472">Membrane</keyword>
<keyword evidence="1" id="KW-1133">Transmembrane helix</keyword>
<dbReference type="KEGG" id="pox:MB84_02700"/>
<accession>A0A0E3U4U6</accession>
<dbReference type="InterPro" id="IPR007813">
    <property type="entry name" value="PilN"/>
</dbReference>
<evidence type="ECO:0000313" key="3">
    <source>
        <dbReference type="Proteomes" id="UP000035050"/>
    </source>
</evidence>
<reference evidence="2" key="1">
    <citation type="submission" date="2016-06" db="EMBL/GenBank/DDBJ databases">
        <title>Pandoraea oxalativorans DSM 23570 Genome Sequencing.</title>
        <authorList>
            <person name="Ee R."/>
            <person name="Lim Y.-L."/>
            <person name="Yong D."/>
            <person name="Yin W.-F."/>
            <person name="Chan K.-G."/>
        </authorList>
    </citation>
    <scope>NUCLEOTIDE SEQUENCE</scope>
    <source>
        <strain evidence="2">DSM 23570</strain>
    </source>
</reference>
<dbReference type="Pfam" id="PF05137">
    <property type="entry name" value="PilN"/>
    <property type="match status" value="1"/>
</dbReference>
<feature type="transmembrane region" description="Helical" evidence="1">
    <location>
        <begin position="28"/>
        <end position="48"/>
    </location>
</feature>
<evidence type="ECO:0000313" key="2">
    <source>
        <dbReference type="EMBL" id="AKC68594.3"/>
    </source>
</evidence>
<dbReference type="EMBL" id="CP011253">
    <property type="protein sequence ID" value="AKC68594.3"/>
    <property type="molecule type" value="Genomic_DNA"/>
</dbReference>
<dbReference type="AlphaFoldDB" id="A0A0E3U4U6"/>
<keyword evidence="3" id="KW-1185">Reference proteome</keyword>
<organism evidence="2 3">
    <name type="scientific">Pandoraea oxalativorans</name>
    <dbReference type="NCBI Taxonomy" id="573737"/>
    <lineage>
        <taxon>Bacteria</taxon>
        <taxon>Pseudomonadati</taxon>
        <taxon>Pseudomonadota</taxon>
        <taxon>Betaproteobacteria</taxon>
        <taxon>Burkholderiales</taxon>
        <taxon>Burkholderiaceae</taxon>
        <taxon>Pandoraea</taxon>
    </lineage>
</organism>
<proteinExistence type="predicted"/>
<dbReference type="Proteomes" id="UP000035050">
    <property type="component" value="Chromosome"/>
</dbReference>
<gene>
    <name evidence="2" type="ORF">MB84_02700</name>
</gene>
<evidence type="ECO:0008006" key="4">
    <source>
        <dbReference type="Google" id="ProtNLM"/>
    </source>
</evidence>
<keyword evidence="1" id="KW-0812">Transmembrane</keyword>